<proteinExistence type="predicted"/>
<dbReference type="EMBL" id="CP099431">
    <property type="protein sequence ID" value="USW59622.1"/>
    <property type="molecule type" value="Genomic_DNA"/>
</dbReference>
<dbReference type="Proteomes" id="UP001056384">
    <property type="component" value="Chromosome 14"/>
</dbReference>
<organism evidence="2 3">
    <name type="scientific">Septoria linicola</name>
    <dbReference type="NCBI Taxonomy" id="215465"/>
    <lineage>
        <taxon>Eukaryota</taxon>
        <taxon>Fungi</taxon>
        <taxon>Dikarya</taxon>
        <taxon>Ascomycota</taxon>
        <taxon>Pezizomycotina</taxon>
        <taxon>Dothideomycetes</taxon>
        <taxon>Dothideomycetidae</taxon>
        <taxon>Mycosphaerellales</taxon>
        <taxon>Mycosphaerellaceae</taxon>
        <taxon>Septoria</taxon>
    </lineage>
</organism>
<dbReference type="AlphaFoldDB" id="A0A9Q9B984"/>
<evidence type="ECO:0000256" key="1">
    <source>
        <dbReference type="SAM" id="MobiDB-lite"/>
    </source>
</evidence>
<reference evidence="2" key="1">
    <citation type="submission" date="2022-06" db="EMBL/GenBank/DDBJ databases">
        <title>Complete genome sequences of two strains of the flax pathogen Septoria linicola.</title>
        <authorList>
            <person name="Lapalu N."/>
            <person name="Simon A."/>
            <person name="Demenou B."/>
            <person name="Paumier D."/>
            <person name="Guillot M.-P."/>
            <person name="Gout L."/>
            <person name="Valade R."/>
        </authorList>
    </citation>
    <scope>NUCLEOTIDE SEQUENCE</scope>
    <source>
        <strain evidence="2">SE15195</strain>
    </source>
</reference>
<evidence type="ECO:0000313" key="2">
    <source>
        <dbReference type="EMBL" id="USW59622.1"/>
    </source>
</evidence>
<gene>
    <name evidence="2" type="ORF">Slin15195_G129410</name>
</gene>
<name>A0A9Q9B984_9PEZI</name>
<feature type="compositionally biased region" description="Basic and acidic residues" evidence="1">
    <location>
        <begin position="57"/>
        <end position="74"/>
    </location>
</feature>
<accession>A0A9Q9B984</accession>
<sequence length="87" mass="9674">MALSRLSSRILGKDAGRVTKEPAYLSRQLRRKLCTQQRRGKKNWIYSGGKQLASEFGGHEDHHEHESSTLRGDETNGGTGHVSVQGK</sequence>
<feature type="region of interest" description="Disordered" evidence="1">
    <location>
        <begin position="54"/>
        <end position="87"/>
    </location>
</feature>
<keyword evidence="3" id="KW-1185">Reference proteome</keyword>
<protein>
    <submittedName>
        <fullName evidence="2">Uncharacterized protein</fullName>
    </submittedName>
</protein>
<evidence type="ECO:0000313" key="3">
    <source>
        <dbReference type="Proteomes" id="UP001056384"/>
    </source>
</evidence>